<reference evidence="1 2" key="1">
    <citation type="submission" date="2016-12" db="EMBL/GenBank/DDBJ databases">
        <authorList>
            <person name="Song W.-J."/>
            <person name="Kurnit D.M."/>
        </authorList>
    </citation>
    <scope>NUCLEOTIDE SEQUENCE [LARGE SCALE GENOMIC DNA]</scope>
    <source>
        <strain evidence="1 2">DSM 12503</strain>
    </source>
</reference>
<dbReference type="AlphaFoldDB" id="A0A1M7Y3Z8"/>
<evidence type="ECO:0000313" key="2">
    <source>
        <dbReference type="Proteomes" id="UP000184612"/>
    </source>
</evidence>
<protein>
    <submittedName>
        <fullName evidence="1">Uncharacterized protein</fullName>
    </submittedName>
</protein>
<dbReference type="EMBL" id="FRFD01000004">
    <property type="protein sequence ID" value="SHO46805.1"/>
    <property type="molecule type" value="Genomic_DNA"/>
</dbReference>
<proteinExistence type="predicted"/>
<keyword evidence="2" id="KW-1185">Reference proteome</keyword>
<name>A0A1M7Y3Z8_9FIRM</name>
<dbReference type="Proteomes" id="UP000184612">
    <property type="component" value="Unassembled WGS sequence"/>
</dbReference>
<evidence type="ECO:0000313" key="1">
    <source>
        <dbReference type="EMBL" id="SHO46805.1"/>
    </source>
</evidence>
<sequence length="77" mass="8467">MIEGCSKLMFRGFQEAAVKIIAEELNKQMPKTELELANMISEFGATVLVTVVNDTVMVSNMTGVFDDFMNGGEEDAE</sequence>
<gene>
    <name evidence="1" type="ORF">SAMN02745217_01294</name>
</gene>
<organism evidence="1 2">
    <name type="scientific">Anaerocolumna xylanovorans DSM 12503</name>
    <dbReference type="NCBI Taxonomy" id="1121345"/>
    <lineage>
        <taxon>Bacteria</taxon>
        <taxon>Bacillati</taxon>
        <taxon>Bacillota</taxon>
        <taxon>Clostridia</taxon>
        <taxon>Lachnospirales</taxon>
        <taxon>Lachnospiraceae</taxon>
        <taxon>Anaerocolumna</taxon>
    </lineage>
</organism>
<dbReference type="STRING" id="1121345.SAMN02745217_01294"/>
<accession>A0A1M7Y3Z8</accession>